<feature type="domain" description="DNA2/NAM7 helicase-like C-terminal" evidence="7">
    <location>
        <begin position="1176"/>
        <end position="1372"/>
    </location>
</feature>
<dbReference type="PANTHER" id="PTHR10887:SF525">
    <property type="entry name" value="P-LOOP CONTAINING NUCLEOSIDE TRIPHOSPHATE HYDROLASES SUPERFAMILY PROTEIN"/>
    <property type="match status" value="1"/>
</dbReference>
<sequence length="1507" mass="164058">MDRMLLDLNLPPPTSWSPQAQQILSPSSEKRPPSRESSVPENIVDNAEESAIAAADPLGGGNEDVDASRPDVEASCVIAYRKAQESILLPDTSCNSLEDSNPTATLASTDAKCTSGSREGNLLAESDSGNRIGVTPVSSGNSIDSDSKSQNFESVSLEANGPNPSDEVSADPGRPVKVHKRLRTLGQLRSRKEEKNIVDSSLEDSNLEDEIVSESGGKSSGTAGEPVSVKGRISTQLRSKRGELTCSPFSSNGDSELKEGSSSVAGPKITSRTATLFKVDPSLSGRFLSRIPSQPRSRKVEKKTSVASSVVASLVNSDDQHTKTEIPEDGKCSVRIKESEPASENSAPAGAGKMDEAEESRTAASENVPAPSSSLKRTGGGLKDSMPGKKRRQTVLLEVDESLKQARPPRNSSGDGVLGRNSRFRRDSPRPLSSQVPAKQDSGCTGSAPPPDSTRGFEEPLDEGHNERGSKVVSSDGNFRRPVLKKQLSNSTREEAGGQLSSASQEWNVAKSLNVDVSRNIGNTSESTNQQKPRRFMRKTDANKAVPVQDASIERLHREATSSKLWQTCGTSDLQKVPGSFESVEDYTRVLEPLLFEECRAQLHSAWEELLEGNVKDVHIPVSIKGVERRERGWFDVIVLPEDPRVKLKFKEGDVAVMSTPKPGNGSRQKGRGKGFPHKEKEDGVITGRLTGIIRRYYPIDVRDPPGAVVHFHVSLDDVEDVSGVDQSTVNGNVMKELSRPGLTWFLTVLGSVTTTQREYVALHFLQQFHPKMLNAILQPRPELFPGYADQEPPSMPECFTPAFVEHLHGHFNGPQLAAIQWAGAHTAAGSGSSATSGAPKQEPWPFTLVQGPPGTGKTHTVWGMLNVIHLVQYQRYYQALLKKLAPNSLATEETPTSTHGNFENGSIDDVLQRMDDSLARMLPKLCPKPRMLVCAPSNAATDELLARVLDRGFIDGEMKVYRPDVARVGSDPLSRAAQAVSVERRSEQLLAMGRDQIVGWLQQLKGKEVNCSQIITGLQRDLNEVAAAARAEGNLGVDPDKLAARDQARDSKLQQLAALVEERDKILVEMSRLLIVEGRFRLGSGFSYDDARQKLEASFANEAEIVFTTVSSSGRRIFTKLAHGFDMVVIDEAAQASEVAVLPPLSLRAARCVLVGDPQQLPATVISRVADTMQYSRSLFERFQQAGCPAILLSVQYRMHPQIRDFPSRYFYQGRLVDSESVRSRPDEAYHKDLLLQPYLFYDISHGRESHGGSVSYQNKLEAQVAVRLYLHLQEVVVAGGVPSVSVGMITPYKQQLRCLQTEFEAVVGVNAESKGVYINTVDAFQGQERDVIMMSCVRASTHGVGFVADIRRMNVALTRARRALWVIGNAAALVQSEDWAALIADAKARECFVETATSLSNGLLTEPPGVMLPPHAGLLPSLQPSPQYGMGAFGHSSLARDRQQEDGIVQQGSEGMQRGAWQCSGYRGGRIHRDSSRGGFSQRGPPPSRSYGRGANLSYRRGNGL</sequence>
<dbReference type="Pfam" id="PF13087">
    <property type="entry name" value="AAA_12"/>
    <property type="match status" value="1"/>
</dbReference>
<dbReference type="GO" id="GO:0005694">
    <property type="term" value="C:chromosome"/>
    <property type="evidence" value="ECO:0007669"/>
    <property type="project" value="UniProtKB-ARBA"/>
</dbReference>
<feature type="region of interest" description="Disordered" evidence="5">
    <location>
        <begin position="1"/>
        <end position="68"/>
    </location>
</feature>
<feature type="compositionally biased region" description="Polar residues" evidence="5">
    <location>
        <begin position="431"/>
        <end position="445"/>
    </location>
</feature>
<name>A0ABD1XPC1_9MARC</name>
<dbReference type="Proteomes" id="UP001605036">
    <property type="component" value="Unassembled WGS sequence"/>
</dbReference>
<dbReference type="InterPro" id="IPR047187">
    <property type="entry name" value="SF1_C_Upf1"/>
</dbReference>
<dbReference type="InterPro" id="IPR045055">
    <property type="entry name" value="DNA2/NAM7-like"/>
</dbReference>
<feature type="region of interest" description="Disordered" evidence="5">
    <location>
        <begin position="1452"/>
        <end position="1507"/>
    </location>
</feature>
<evidence type="ECO:0000256" key="1">
    <source>
        <dbReference type="ARBA" id="ARBA00022741"/>
    </source>
</evidence>
<evidence type="ECO:0000256" key="5">
    <source>
        <dbReference type="SAM" id="MobiDB-lite"/>
    </source>
</evidence>
<evidence type="ECO:0000313" key="8">
    <source>
        <dbReference type="EMBL" id="KAL2610776.1"/>
    </source>
</evidence>
<keyword evidence="3" id="KW-0347">Helicase</keyword>
<keyword evidence="4" id="KW-0067">ATP-binding</keyword>
<feature type="compositionally biased region" description="Low complexity" evidence="5">
    <location>
        <begin position="829"/>
        <end position="839"/>
    </location>
</feature>
<feature type="region of interest" description="Disordered" evidence="5">
    <location>
        <begin position="829"/>
        <end position="852"/>
    </location>
</feature>
<dbReference type="Pfam" id="PF13086">
    <property type="entry name" value="AAA_11"/>
    <property type="match status" value="1"/>
</dbReference>
<dbReference type="EMBL" id="JBHFFA010000007">
    <property type="protein sequence ID" value="KAL2610776.1"/>
    <property type="molecule type" value="Genomic_DNA"/>
</dbReference>
<feature type="region of interest" description="Disordered" evidence="5">
    <location>
        <begin position="106"/>
        <end position="272"/>
    </location>
</feature>
<accession>A0ABD1XPC1</accession>
<feature type="compositionally biased region" description="Acidic residues" evidence="5">
    <location>
        <begin position="201"/>
        <end position="212"/>
    </location>
</feature>
<gene>
    <name evidence="8" type="ORF">R1flu_022468</name>
</gene>
<dbReference type="GO" id="GO:0005524">
    <property type="term" value="F:ATP binding"/>
    <property type="evidence" value="ECO:0007669"/>
    <property type="project" value="UniProtKB-KW"/>
</dbReference>
<dbReference type="InterPro" id="IPR041677">
    <property type="entry name" value="DNA2/NAM7_AAA_11"/>
</dbReference>
<dbReference type="PANTHER" id="PTHR10887">
    <property type="entry name" value="DNA2/NAM7 HELICASE FAMILY"/>
    <property type="match status" value="1"/>
</dbReference>
<evidence type="ECO:0000259" key="7">
    <source>
        <dbReference type="Pfam" id="PF13087"/>
    </source>
</evidence>
<feature type="compositionally biased region" description="Polar residues" evidence="5">
    <location>
        <begin position="106"/>
        <end position="118"/>
    </location>
</feature>
<evidence type="ECO:0000313" key="9">
    <source>
        <dbReference type="Proteomes" id="UP001605036"/>
    </source>
</evidence>
<dbReference type="InterPro" id="IPR041679">
    <property type="entry name" value="DNA2/NAM7-like_C"/>
</dbReference>
<feature type="region of interest" description="Disordered" evidence="5">
    <location>
        <begin position="657"/>
        <end position="681"/>
    </location>
</feature>
<dbReference type="CDD" id="cd18042">
    <property type="entry name" value="DEXXQc_SETX"/>
    <property type="match status" value="1"/>
</dbReference>
<evidence type="ECO:0000256" key="4">
    <source>
        <dbReference type="ARBA" id="ARBA00022840"/>
    </source>
</evidence>
<feature type="compositionally biased region" description="Basic and acidic residues" evidence="5">
    <location>
        <begin position="318"/>
        <end position="340"/>
    </location>
</feature>
<proteinExistence type="predicted"/>
<feature type="compositionally biased region" description="Basic and acidic residues" evidence="5">
    <location>
        <begin position="455"/>
        <end position="470"/>
    </location>
</feature>
<dbReference type="FunFam" id="3.40.50.300:FF:000326">
    <property type="entry name" value="P-loop containing nucleoside triphosphate hydrolase"/>
    <property type="match status" value="1"/>
</dbReference>
<keyword evidence="9" id="KW-1185">Reference proteome</keyword>
<keyword evidence="1" id="KW-0547">Nucleotide-binding</keyword>
<evidence type="ECO:0000259" key="6">
    <source>
        <dbReference type="Pfam" id="PF13086"/>
    </source>
</evidence>
<dbReference type="Gene3D" id="3.40.50.300">
    <property type="entry name" value="P-loop containing nucleotide triphosphate hydrolases"/>
    <property type="match status" value="2"/>
</dbReference>
<feature type="compositionally biased region" description="Low complexity" evidence="5">
    <location>
        <begin position="305"/>
        <end position="315"/>
    </location>
</feature>
<organism evidence="8 9">
    <name type="scientific">Riccia fluitans</name>
    <dbReference type="NCBI Taxonomy" id="41844"/>
    <lineage>
        <taxon>Eukaryota</taxon>
        <taxon>Viridiplantae</taxon>
        <taxon>Streptophyta</taxon>
        <taxon>Embryophyta</taxon>
        <taxon>Marchantiophyta</taxon>
        <taxon>Marchantiopsida</taxon>
        <taxon>Marchantiidae</taxon>
        <taxon>Marchantiales</taxon>
        <taxon>Ricciaceae</taxon>
        <taxon>Riccia</taxon>
    </lineage>
</organism>
<dbReference type="GO" id="GO:0016787">
    <property type="term" value="F:hydrolase activity"/>
    <property type="evidence" value="ECO:0007669"/>
    <property type="project" value="UniProtKB-KW"/>
</dbReference>
<dbReference type="InterPro" id="IPR027417">
    <property type="entry name" value="P-loop_NTPase"/>
</dbReference>
<dbReference type="SUPFAM" id="SSF52540">
    <property type="entry name" value="P-loop containing nucleoside triphosphate hydrolases"/>
    <property type="match status" value="1"/>
</dbReference>
<feature type="domain" description="DNA2/NAM7 helicase helicase" evidence="6">
    <location>
        <begin position="839"/>
        <end position="1169"/>
    </location>
</feature>
<dbReference type="CDD" id="cd18808">
    <property type="entry name" value="SF1_C_Upf1"/>
    <property type="match status" value="1"/>
</dbReference>
<comment type="caution">
    <text evidence="8">The sequence shown here is derived from an EMBL/GenBank/DDBJ whole genome shotgun (WGS) entry which is preliminary data.</text>
</comment>
<evidence type="ECO:0000256" key="2">
    <source>
        <dbReference type="ARBA" id="ARBA00022801"/>
    </source>
</evidence>
<reference evidence="8 9" key="1">
    <citation type="submission" date="2024-09" db="EMBL/GenBank/DDBJ databases">
        <title>Chromosome-scale assembly of Riccia fluitans.</title>
        <authorList>
            <person name="Paukszto L."/>
            <person name="Sawicki J."/>
            <person name="Karawczyk K."/>
            <person name="Piernik-Szablinska J."/>
            <person name="Szczecinska M."/>
            <person name="Mazdziarz M."/>
        </authorList>
    </citation>
    <scope>NUCLEOTIDE SEQUENCE [LARGE SCALE GENOMIC DNA]</scope>
    <source>
        <strain evidence="8">Rf_01</strain>
        <tissue evidence="8">Aerial parts of the thallus</tissue>
    </source>
</reference>
<dbReference type="GO" id="GO:0004386">
    <property type="term" value="F:helicase activity"/>
    <property type="evidence" value="ECO:0007669"/>
    <property type="project" value="UniProtKB-KW"/>
</dbReference>
<feature type="compositionally biased region" description="Polar residues" evidence="5">
    <location>
        <begin position="247"/>
        <end position="272"/>
    </location>
</feature>
<feature type="region of interest" description="Disordered" evidence="5">
    <location>
        <begin position="286"/>
        <end position="505"/>
    </location>
</feature>
<keyword evidence="2" id="KW-0378">Hydrolase</keyword>
<feature type="compositionally biased region" description="Polar residues" evidence="5">
    <location>
        <begin position="362"/>
        <end position="376"/>
    </location>
</feature>
<evidence type="ECO:0000256" key="3">
    <source>
        <dbReference type="ARBA" id="ARBA00022806"/>
    </source>
</evidence>
<protein>
    <submittedName>
        <fullName evidence="8">Uncharacterized protein</fullName>
    </submittedName>
</protein>